<sequence>MSANSDTETGAPDGADPTFRPTHRLKDIKVGDNSVQLLVSTKDHVYEAENVEAGVDAWQVIGAWAESSVPELSKCLSSRQTIARQSGTNSTAFGTRYGTGKSLSSGVNT</sequence>
<feature type="region of interest" description="Disordered" evidence="1">
    <location>
        <begin position="83"/>
        <end position="109"/>
    </location>
</feature>
<name>A0A086T3C1_HAPC1</name>
<gene>
    <name evidence="2" type="ORF">ACRE_054010</name>
</gene>
<evidence type="ECO:0000313" key="2">
    <source>
        <dbReference type="EMBL" id="KFH43853.1"/>
    </source>
</evidence>
<dbReference type="HOGENOM" id="CLU_2183132_0_0_1"/>
<organism evidence="2 3">
    <name type="scientific">Hapsidospora chrysogenum (strain ATCC 11550 / CBS 779.69 / DSM 880 / IAM 14645 / JCM 23072 / IMI 49137)</name>
    <name type="common">Acremonium chrysogenum</name>
    <dbReference type="NCBI Taxonomy" id="857340"/>
    <lineage>
        <taxon>Eukaryota</taxon>
        <taxon>Fungi</taxon>
        <taxon>Dikarya</taxon>
        <taxon>Ascomycota</taxon>
        <taxon>Pezizomycotina</taxon>
        <taxon>Sordariomycetes</taxon>
        <taxon>Hypocreomycetidae</taxon>
        <taxon>Hypocreales</taxon>
        <taxon>Bionectriaceae</taxon>
        <taxon>Hapsidospora</taxon>
    </lineage>
</organism>
<evidence type="ECO:0000256" key="1">
    <source>
        <dbReference type="SAM" id="MobiDB-lite"/>
    </source>
</evidence>
<evidence type="ECO:0000313" key="3">
    <source>
        <dbReference type="Proteomes" id="UP000029964"/>
    </source>
</evidence>
<dbReference type="OrthoDB" id="5026622at2759"/>
<reference evidence="3" key="1">
    <citation type="journal article" date="2014" name="Genome Announc.">
        <title>Genome sequence and annotation of Acremonium chrysogenum, producer of the beta-lactam antibiotic cephalosporin C.</title>
        <authorList>
            <person name="Terfehr D."/>
            <person name="Dahlmann T.A."/>
            <person name="Specht T."/>
            <person name="Zadra I."/>
            <person name="Kuernsteiner H."/>
            <person name="Kueck U."/>
        </authorList>
    </citation>
    <scope>NUCLEOTIDE SEQUENCE [LARGE SCALE GENOMIC DNA]</scope>
    <source>
        <strain evidence="3">ATCC 11550 / CBS 779.69 / DSM 880 / IAM 14645 / JCM 23072 / IMI 49137</strain>
    </source>
</reference>
<accession>A0A086T3C1</accession>
<dbReference type="EMBL" id="JPKY01000060">
    <property type="protein sequence ID" value="KFH43853.1"/>
    <property type="molecule type" value="Genomic_DNA"/>
</dbReference>
<proteinExistence type="predicted"/>
<feature type="compositionally biased region" description="Polar residues" evidence="1">
    <location>
        <begin position="83"/>
        <end position="93"/>
    </location>
</feature>
<protein>
    <submittedName>
        <fullName evidence="2">Uncharacterized protein</fullName>
    </submittedName>
</protein>
<keyword evidence="3" id="KW-1185">Reference proteome</keyword>
<feature type="region of interest" description="Disordered" evidence="1">
    <location>
        <begin position="1"/>
        <end position="26"/>
    </location>
</feature>
<comment type="caution">
    <text evidence="2">The sequence shown here is derived from an EMBL/GenBank/DDBJ whole genome shotgun (WGS) entry which is preliminary data.</text>
</comment>
<dbReference type="Proteomes" id="UP000029964">
    <property type="component" value="Unassembled WGS sequence"/>
</dbReference>
<dbReference type="AlphaFoldDB" id="A0A086T3C1"/>